<feature type="domain" description="Reverse transcriptase" evidence="2">
    <location>
        <begin position="1"/>
        <end position="219"/>
    </location>
</feature>
<dbReference type="EMBL" id="UZAL01030453">
    <property type="protein sequence ID" value="VDP53855.1"/>
    <property type="molecule type" value="Genomic_DNA"/>
</dbReference>
<dbReference type="PROSITE" id="PS50878">
    <property type="entry name" value="RT_POL"/>
    <property type="match status" value="1"/>
</dbReference>
<keyword evidence="4" id="KW-1185">Reference proteome</keyword>
<evidence type="ECO:0000259" key="2">
    <source>
        <dbReference type="PROSITE" id="PS50878"/>
    </source>
</evidence>
<dbReference type="PANTHER" id="PTHR47027">
    <property type="entry name" value="REVERSE TRANSCRIPTASE DOMAIN-CONTAINING PROTEIN"/>
    <property type="match status" value="1"/>
</dbReference>
<dbReference type="Pfam" id="PF00078">
    <property type="entry name" value="RVT_1"/>
    <property type="match status" value="1"/>
</dbReference>
<dbReference type="PANTHER" id="PTHR47027:SF25">
    <property type="entry name" value="REVERSE TRANSCRIPTASE DOMAIN-CONTAINING PROTEIN"/>
    <property type="match status" value="1"/>
</dbReference>
<evidence type="ECO:0000256" key="1">
    <source>
        <dbReference type="SAM" id="MobiDB-lite"/>
    </source>
</evidence>
<evidence type="ECO:0000313" key="3">
    <source>
        <dbReference type="EMBL" id="VDP53855.1"/>
    </source>
</evidence>
<feature type="non-terminal residue" evidence="3">
    <location>
        <position position="286"/>
    </location>
</feature>
<name>A0A3P8FEV3_9TREM</name>
<sequence length="286" mass="32368">MLNRMKDCADAQPRDQQAGFRKDRSSTDQIATLRIIVEQLVEWSSTPYINFIDYKKAFDSMDRTTPWKLLRHYNVPQKIVNIIRNYYDGLNSKIVNGGQLADSLKVKTGVRRGCLLSTFLFPLAIDWIMKTSTSGGKRGIRWTSRMQLDDLDFTDDLTLLSQTQQQMQEKTNSVVAASAAVSLNIHKEKSKILRYNTTCINPITLDGEDLEKLLMGFTLSSIVRQGCLPSPFLFLLVVDWIMKTSTTEGKHGIQSYTHEQMQTKTASVATVSPLVDLNIHKGKSKI</sequence>
<dbReference type="AlphaFoldDB" id="A0A3P8FEV3"/>
<reference evidence="3 4" key="1">
    <citation type="submission" date="2018-11" db="EMBL/GenBank/DDBJ databases">
        <authorList>
            <consortium name="Pathogen Informatics"/>
        </authorList>
    </citation>
    <scope>NUCLEOTIDE SEQUENCE [LARGE SCALE GENOMIC DNA]</scope>
    <source>
        <strain>Denwood</strain>
        <strain evidence="4">Zambia</strain>
    </source>
</reference>
<proteinExistence type="predicted"/>
<gene>
    <name evidence="3" type="ORF">SMTD_LOCUS10299</name>
</gene>
<accession>A0A3P8FEV3</accession>
<feature type="region of interest" description="Disordered" evidence="1">
    <location>
        <begin position="1"/>
        <end position="23"/>
    </location>
</feature>
<dbReference type="InterPro" id="IPR000477">
    <property type="entry name" value="RT_dom"/>
</dbReference>
<feature type="compositionally biased region" description="Basic and acidic residues" evidence="1">
    <location>
        <begin position="1"/>
        <end position="13"/>
    </location>
</feature>
<dbReference type="Proteomes" id="UP000269396">
    <property type="component" value="Unassembled WGS sequence"/>
</dbReference>
<evidence type="ECO:0000313" key="4">
    <source>
        <dbReference type="Proteomes" id="UP000269396"/>
    </source>
</evidence>
<organism evidence="3 4">
    <name type="scientific">Schistosoma mattheei</name>
    <dbReference type="NCBI Taxonomy" id="31246"/>
    <lineage>
        <taxon>Eukaryota</taxon>
        <taxon>Metazoa</taxon>
        <taxon>Spiralia</taxon>
        <taxon>Lophotrochozoa</taxon>
        <taxon>Platyhelminthes</taxon>
        <taxon>Trematoda</taxon>
        <taxon>Digenea</taxon>
        <taxon>Strigeidida</taxon>
        <taxon>Schistosomatoidea</taxon>
        <taxon>Schistosomatidae</taxon>
        <taxon>Schistosoma</taxon>
    </lineage>
</organism>
<protein>
    <recommendedName>
        <fullName evidence="2">Reverse transcriptase domain-containing protein</fullName>
    </recommendedName>
</protein>